<evidence type="ECO:0000313" key="4">
    <source>
        <dbReference type="Proteomes" id="UP001156856"/>
    </source>
</evidence>
<dbReference type="OrthoDB" id="8006096at2"/>
<proteinExistence type="predicted"/>
<comment type="caution">
    <text evidence="1">The sequence shown here is derived from an EMBL/GenBank/DDBJ whole genome shotgun (WGS) entry which is preliminary data.</text>
</comment>
<reference evidence="2" key="4">
    <citation type="submission" date="2023-01" db="EMBL/GenBank/DDBJ databases">
        <title>Draft genome sequence of Methylobacterium oxalidis strain NBRC 107715.</title>
        <authorList>
            <person name="Sun Q."/>
            <person name="Mori K."/>
        </authorList>
    </citation>
    <scope>NUCLEOTIDE SEQUENCE</scope>
    <source>
        <strain evidence="2">NBRC 107715</strain>
    </source>
</reference>
<protein>
    <submittedName>
        <fullName evidence="1">Uncharacterized protein</fullName>
    </submittedName>
</protein>
<gene>
    <name evidence="2" type="ORF">GCM10007888_38680</name>
    <name evidence="1" type="ORF">MOX02_44840</name>
</gene>
<dbReference type="EMBL" id="BSPK01000072">
    <property type="protein sequence ID" value="GLS65486.1"/>
    <property type="molecule type" value="Genomic_DNA"/>
</dbReference>
<reference evidence="2" key="1">
    <citation type="journal article" date="2014" name="Int. J. Syst. Evol. Microbiol.">
        <title>Complete genome of a new Firmicutes species belonging to the dominant human colonic microbiota ('Ruminococcus bicirculans') reveals two chromosomes and a selective capacity to utilize plant glucans.</title>
        <authorList>
            <consortium name="NISC Comparative Sequencing Program"/>
            <person name="Wegmann U."/>
            <person name="Louis P."/>
            <person name="Goesmann A."/>
            <person name="Henrissat B."/>
            <person name="Duncan S.H."/>
            <person name="Flint H.J."/>
        </authorList>
    </citation>
    <scope>NUCLEOTIDE SEQUENCE</scope>
    <source>
        <strain evidence="2">NBRC 107715</strain>
    </source>
</reference>
<reference evidence="4" key="2">
    <citation type="journal article" date="2019" name="Int. J. Syst. Evol. Microbiol.">
        <title>The Global Catalogue of Microorganisms (GCM) 10K type strain sequencing project: providing services to taxonomists for standard genome sequencing and annotation.</title>
        <authorList>
            <consortium name="The Broad Institute Genomics Platform"/>
            <consortium name="The Broad Institute Genome Sequencing Center for Infectious Disease"/>
            <person name="Wu L."/>
            <person name="Ma J."/>
        </authorList>
    </citation>
    <scope>NUCLEOTIDE SEQUENCE [LARGE SCALE GENOMIC DNA]</scope>
    <source>
        <strain evidence="4">NBRC 107715</strain>
    </source>
</reference>
<dbReference type="Proteomes" id="UP001156856">
    <property type="component" value="Unassembled WGS sequence"/>
</dbReference>
<dbReference type="EMBL" id="BJZU01000104">
    <property type="protein sequence ID" value="GEP06446.1"/>
    <property type="molecule type" value="Genomic_DNA"/>
</dbReference>
<sequence>MIAAGAALVLASGLRKTAIGLLYLGTLAEPLLRASRWLEDRAREWNPRLWSRDEDPRNDIRERRP</sequence>
<accession>A0A512J914</accession>
<evidence type="ECO:0000313" key="1">
    <source>
        <dbReference type="EMBL" id="GEP06446.1"/>
    </source>
</evidence>
<organism evidence="1 3">
    <name type="scientific">Methylobacterium oxalidis</name>
    <dbReference type="NCBI Taxonomy" id="944322"/>
    <lineage>
        <taxon>Bacteria</taxon>
        <taxon>Pseudomonadati</taxon>
        <taxon>Pseudomonadota</taxon>
        <taxon>Alphaproteobacteria</taxon>
        <taxon>Hyphomicrobiales</taxon>
        <taxon>Methylobacteriaceae</taxon>
        <taxon>Methylobacterium</taxon>
    </lineage>
</organism>
<evidence type="ECO:0000313" key="2">
    <source>
        <dbReference type="EMBL" id="GLS65486.1"/>
    </source>
</evidence>
<keyword evidence="4" id="KW-1185">Reference proteome</keyword>
<reference evidence="1 3" key="3">
    <citation type="submission" date="2019-07" db="EMBL/GenBank/DDBJ databases">
        <title>Whole genome shotgun sequence of Methylobacterium oxalidis NBRC 107715.</title>
        <authorList>
            <person name="Hosoyama A."/>
            <person name="Uohara A."/>
            <person name="Ohji S."/>
            <person name="Ichikawa N."/>
        </authorList>
    </citation>
    <scope>NUCLEOTIDE SEQUENCE [LARGE SCALE GENOMIC DNA]</scope>
    <source>
        <strain evidence="1 3">NBRC 107715</strain>
    </source>
</reference>
<evidence type="ECO:0000313" key="3">
    <source>
        <dbReference type="Proteomes" id="UP000321960"/>
    </source>
</evidence>
<dbReference type="RefSeq" id="WP_147027996.1">
    <property type="nucleotide sequence ID" value="NZ_BJZU01000104.1"/>
</dbReference>
<name>A0A512J914_9HYPH</name>
<dbReference type="AlphaFoldDB" id="A0A512J914"/>
<dbReference type="Proteomes" id="UP000321960">
    <property type="component" value="Unassembled WGS sequence"/>
</dbReference>